<keyword evidence="2" id="KW-1133">Transmembrane helix</keyword>
<comment type="caution">
    <text evidence="3">The sequence shown here is derived from an EMBL/GenBank/DDBJ whole genome shotgun (WGS) entry which is preliminary data.</text>
</comment>
<dbReference type="Proteomes" id="UP000032515">
    <property type="component" value="Unassembled WGS sequence"/>
</dbReference>
<dbReference type="Pfam" id="PF00982">
    <property type="entry name" value="Glyco_transf_20"/>
    <property type="match status" value="1"/>
</dbReference>
<keyword evidence="2" id="KW-0472">Membrane</keyword>
<dbReference type="PATRIC" id="fig|1076.23.peg.982"/>
<dbReference type="GO" id="GO:0005992">
    <property type="term" value="P:trehalose biosynthetic process"/>
    <property type="evidence" value="ECO:0007669"/>
    <property type="project" value="InterPro"/>
</dbReference>
<dbReference type="InterPro" id="IPR001830">
    <property type="entry name" value="Glyco_trans_20"/>
</dbReference>
<dbReference type="PANTHER" id="PTHR10788:SF106">
    <property type="entry name" value="BCDNA.GH08860"/>
    <property type="match status" value="1"/>
</dbReference>
<dbReference type="CDD" id="cd03788">
    <property type="entry name" value="GT20_TPS"/>
    <property type="match status" value="1"/>
</dbReference>
<dbReference type="AlphaFoldDB" id="A0A0D7EWT0"/>
<protein>
    <submittedName>
        <fullName evidence="3">Alpha,alpha-trehalose-phosphate synthase</fullName>
    </submittedName>
</protein>
<dbReference type="GO" id="GO:0003825">
    <property type="term" value="F:alpha,alpha-trehalose-phosphate synthase (UDP-forming) activity"/>
    <property type="evidence" value="ECO:0007669"/>
    <property type="project" value="TreeGrafter"/>
</dbReference>
<evidence type="ECO:0000313" key="3">
    <source>
        <dbReference type="EMBL" id="KIZ45101.1"/>
    </source>
</evidence>
<dbReference type="EMBL" id="JXXE01000164">
    <property type="protein sequence ID" value="KIZ45101.1"/>
    <property type="molecule type" value="Genomic_DNA"/>
</dbReference>
<feature type="transmembrane region" description="Helical" evidence="2">
    <location>
        <begin position="163"/>
        <end position="187"/>
    </location>
</feature>
<feature type="transmembrane region" description="Helical" evidence="2">
    <location>
        <begin position="12"/>
        <end position="30"/>
    </location>
</feature>
<accession>A0A0D7EWT0</accession>
<name>A0A0D7EWT0_RHOPL</name>
<dbReference type="PANTHER" id="PTHR10788">
    <property type="entry name" value="TREHALOSE-6-PHOSPHATE SYNTHASE"/>
    <property type="match status" value="1"/>
</dbReference>
<evidence type="ECO:0000256" key="2">
    <source>
        <dbReference type="SAM" id="Phobius"/>
    </source>
</evidence>
<keyword evidence="2" id="KW-0812">Transmembrane</keyword>
<dbReference type="OrthoDB" id="9815690at2"/>
<sequence length="742" mass="83454">MQHRYKAALKYLGLGIAATVLLGLAIAPFSKRLIEQWSRSDVEARSRLVYNAIQGPVVRAIADDDSVQLSVLFEGVALDPRILAVGLCNEAGNLIAPTKLMPTTFSCKKVARSEAVSFSNIRNDGRRIMVGAFPIVERNQKSYLVILHDLSFIDARSNEAQGFMIATLIGVAVAIAGSAALFVFVMLRGWMNSLRRAVEEVRSGSIPLERRRDSSAIDIQIKKLLGEIEGGPNSIKGAQIDWSPHTLQELLRSTLPDAEVLIVSNREPYIHNRDANSGEITVQVPASGLVSALEPVIRACGGTWIAHGSGNADRDTVDRHDRLGVPPDHPAYTLRRLWITDEEQDGFYYGFANEGLWPLCHIAFVRPLFRESDWNYYQAINERFAAAVVEEAKTDNPIVLVQDYHFALAPRMIRQRLPKATIITFWHIPWPNAETFSICPWKEQIIDGLLGSTIVGFHTQFHCNNFFETVDRFVESRIDREHATVTLSGHETMIRPYPISIEWPPVALEGQPPVEVCRLEVRAALGIGADIKLAIGIERFDYTKGILDRLRAVDDLLTREPHWKDRLVFVQVAAPTRSKLASYSTLQADAEALADEINQRHGSETYKPIRLLIRHHEAVEVFKLFRAADLCIVSSLHDGMNLVAKEFVAARDDERGVLVLSSFTGASRELNEALIVNPYNLHEMATALDIALRMPEREQQERMRSMRQQIREWNVYRWAGRMLIDAASSRRRQRILDLANLS</sequence>
<evidence type="ECO:0000313" key="4">
    <source>
        <dbReference type="Proteomes" id="UP000032515"/>
    </source>
</evidence>
<gene>
    <name evidence="3" type="ORF">OO17_08430</name>
</gene>
<dbReference type="Gene3D" id="3.40.50.2000">
    <property type="entry name" value="Glycogen Phosphorylase B"/>
    <property type="match status" value="2"/>
</dbReference>
<evidence type="ECO:0000256" key="1">
    <source>
        <dbReference type="ARBA" id="ARBA00008799"/>
    </source>
</evidence>
<dbReference type="SUPFAM" id="SSF53756">
    <property type="entry name" value="UDP-Glycosyltransferase/glycogen phosphorylase"/>
    <property type="match status" value="1"/>
</dbReference>
<proteinExistence type="inferred from homology"/>
<comment type="similarity">
    <text evidence="1">Belongs to the glycosyltransferase 20 family.</text>
</comment>
<dbReference type="RefSeq" id="WP_044408563.1">
    <property type="nucleotide sequence ID" value="NZ_JXXE01000164.1"/>
</dbReference>
<reference evidence="3 4" key="1">
    <citation type="submission" date="2014-11" db="EMBL/GenBank/DDBJ databases">
        <title>Genomics and ecophysiology of heterotrophic nitrogen fixing bacteria isolated from estuarine surface water.</title>
        <authorList>
            <person name="Bentzon-Tilia M."/>
            <person name="Severin I."/>
            <person name="Hansen L.H."/>
            <person name="Riemann L."/>
        </authorList>
    </citation>
    <scope>NUCLEOTIDE SEQUENCE [LARGE SCALE GENOMIC DNA]</scope>
    <source>
        <strain evidence="3 4">BAL398</strain>
    </source>
</reference>
<organism evidence="3 4">
    <name type="scientific">Rhodopseudomonas palustris</name>
    <dbReference type="NCBI Taxonomy" id="1076"/>
    <lineage>
        <taxon>Bacteria</taxon>
        <taxon>Pseudomonadati</taxon>
        <taxon>Pseudomonadota</taxon>
        <taxon>Alphaproteobacteria</taxon>
        <taxon>Hyphomicrobiales</taxon>
        <taxon>Nitrobacteraceae</taxon>
        <taxon>Rhodopseudomonas</taxon>
    </lineage>
</organism>